<dbReference type="InterPro" id="IPR036709">
    <property type="entry name" value="Autotransporte_beta_dom_sf"/>
</dbReference>
<dbReference type="SUPFAM" id="SSF141072">
    <property type="entry name" value="CalX-like"/>
    <property type="match status" value="1"/>
</dbReference>
<feature type="domain" description="DUF7933" evidence="9">
    <location>
        <begin position="160"/>
        <end position="286"/>
    </location>
</feature>
<gene>
    <name evidence="10" type="ORF">QF118_19275</name>
</gene>
<feature type="domain" description="Bacterial Ig-like" evidence="8">
    <location>
        <begin position="1950"/>
        <end position="2037"/>
    </location>
</feature>
<feature type="domain" description="DUF7933" evidence="9">
    <location>
        <begin position="1227"/>
        <end position="1347"/>
    </location>
</feature>
<dbReference type="InterPro" id="IPR013783">
    <property type="entry name" value="Ig-like_fold"/>
</dbReference>
<dbReference type="SUPFAM" id="SSF103515">
    <property type="entry name" value="Autotransporter"/>
    <property type="match status" value="1"/>
</dbReference>
<dbReference type="Pfam" id="PF13750">
    <property type="entry name" value="Big_3_3"/>
    <property type="match status" value="1"/>
</dbReference>
<dbReference type="InterPro" id="IPR057693">
    <property type="entry name" value="DUF7933"/>
</dbReference>
<dbReference type="Gene3D" id="2.60.40.2030">
    <property type="match status" value="1"/>
</dbReference>
<reference evidence="10 11" key="1">
    <citation type="submission" date="2023-05" db="EMBL/GenBank/DDBJ databases">
        <title>YMD87, complete Genome.</title>
        <authorList>
            <person name="Zhang J."/>
            <person name="Xu X."/>
        </authorList>
    </citation>
    <scope>NUCLEOTIDE SEQUENCE [LARGE SCALE GENOMIC DNA]</scope>
    <source>
        <strain evidence="10 11">YMD87</strain>
        <plasmid evidence="10 11">unnamed1</plasmid>
    </source>
</reference>
<keyword evidence="10" id="KW-0614">Plasmid</keyword>
<feature type="chain" id="PRO_5046959465" evidence="5">
    <location>
        <begin position="31"/>
        <end position="2828"/>
    </location>
</feature>
<evidence type="ECO:0000259" key="6">
    <source>
        <dbReference type="Pfam" id="PF03160"/>
    </source>
</evidence>
<evidence type="ECO:0000256" key="2">
    <source>
        <dbReference type="ARBA" id="ARBA00022737"/>
    </source>
</evidence>
<feature type="domain" description="DUF7933" evidence="9">
    <location>
        <begin position="296"/>
        <end position="410"/>
    </location>
</feature>
<evidence type="ECO:0000256" key="5">
    <source>
        <dbReference type="SAM" id="SignalP"/>
    </source>
</evidence>
<name>A0ABY8QMT0_9RHOB</name>
<evidence type="ECO:0000313" key="10">
    <source>
        <dbReference type="EMBL" id="WGW05917.1"/>
    </source>
</evidence>
<dbReference type="Pfam" id="PF19078">
    <property type="entry name" value="Big_12"/>
    <property type="match status" value="1"/>
</dbReference>
<keyword evidence="1 5" id="KW-0732">Signal</keyword>
<accession>A0ABY8QMT0</accession>
<protein>
    <submittedName>
        <fullName evidence="10">Ig-like domain-containing protein</fullName>
    </submittedName>
</protein>
<evidence type="ECO:0000313" key="11">
    <source>
        <dbReference type="Proteomes" id="UP001241605"/>
    </source>
</evidence>
<feature type="domain" description="DUF7933" evidence="9">
    <location>
        <begin position="571"/>
        <end position="690"/>
    </location>
</feature>
<feature type="region of interest" description="Disordered" evidence="4">
    <location>
        <begin position="2497"/>
        <end position="2517"/>
    </location>
</feature>
<dbReference type="EMBL" id="CP124617">
    <property type="protein sequence ID" value="WGW05917.1"/>
    <property type="molecule type" value="Genomic_DNA"/>
</dbReference>
<feature type="domain" description="Calx-beta" evidence="6">
    <location>
        <begin position="2268"/>
        <end position="2345"/>
    </location>
</feature>
<feature type="domain" description="DUF7933" evidence="9">
    <location>
        <begin position="969"/>
        <end position="1096"/>
    </location>
</feature>
<evidence type="ECO:0000259" key="7">
    <source>
        <dbReference type="Pfam" id="PF13750"/>
    </source>
</evidence>
<dbReference type="InterPro" id="IPR044048">
    <property type="entry name" value="Big_12"/>
</dbReference>
<evidence type="ECO:0000256" key="4">
    <source>
        <dbReference type="SAM" id="MobiDB-lite"/>
    </source>
</evidence>
<feature type="domain" description="Ig-like" evidence="7">
    <location>
        <begin position="1714"/>
        <end position="1803"/>
    </location>
</feature>
<keyword evidence="11" id="KW-1185">Reference proteome</keyword>
<feature type="signal peptide" evidence="5">
    <location>
        <begin position="1"/>
        <end position="30"/>
    </location>
</feature>
<dbReference type="Gene3D" id="2.60.40.10">
    <property type="entry name" value="Immunoglobulins"/>
    <property type="match status" value="4"/>
</dbReference>
<dbReference type="RefSeq" id="WP_282302540.1">
    <property type="nucleotide sequence ID" value="NZ_CP124617.1"/>
</dbReference>
<geneLocation type="plasmid" evidence="10 11">
    <name>unnamed1</name>
</geneLocation>
<feature type="domain" description="DUF7933" evidence="9">
    <location>
        <begin position="706"/>
        <end position="817"/>
    </location>
</feature>
<dbReference type="Proteomes" id="UP001241605">
    <property type="component" value="Plasmid unnamed1"/>
</dbReference>
<dbReference type="Pfam" id="PF25564">
    <property type="entry name" value="DUF7933"/>
    <property type="match status" value="9"/>
</dbReference>
<proteinExistence type="predicted"/>
<feature type="domain" description="DUF7933" evidence="9">
    <location>
        <begin position="1100"/>
        <end position="1221"/>
    </location>
</feature>
<dbReference type="InterPro" id="IPR003644">
    <property type="entry name" value="Calx_beta"/>
</dbReference>
<dbReference type="NCBIfam" id="NF033510">
    <property type="entry name" value="Ca_tandemer"/>
    <property type="match status" value="2"/>
</dbReference>
<dbReference type="InterPro" id="IPR022038">
    <property type="entry name" value="Ig-like_bact"/>
</dbReference>
<sequence>MNNVLVCPASRALRLLCTVLFLVAPLPALAQPLFSTGFSPDTITEGASSTLSFVIDNSVESTPAENLAFTATLPSGVTVAAGSQTNNCPAGTFSAASGGSTLSLTGASLGSGDSCTITLPVTSSTVTTHTFTTGDLTSSLGNSGSASDDLTVNALSGANFTKTLVPTTINPGSISTLSFGFDIVVATSGFADWRSATLTATLPSGVSFSSPTSVIADCPGTIDVNTSTGVLTLTTGFITTAGTTSCTLQADITSSTPGTHRLSSTLAINSFSGSISNDTAEATLDVNAPPINGIAFNKVFATARADAGDTVGLTFSLQNTSRDNAATDLAFSDDLDAMISGLVAAGTPLNDVCGAGSSLSGSSALTLAGASLAPGDSCDFTVDVVIPAGTAAGVYTNTSSAITATMGGDTYVGPAASTGLRVVADGGKAPLVTKQFIDGPVQPGGTITARYTVTNPNTGQAMSDIAFEEELIPTGLTVPAGNQPDVCGSGSSMSYIPPAPLNGAEISLISGSLAAGGSCTFDVVYAVSTAVAPASYFTAADVATATVNGATLTASSGASATLEVEGGAILTLSKSFQDSILPAGSVAVVNFSVTSDTESASDSVNLSYTDNLESFISGATYAGGFSSTCGATIDASNPSLVTVNVPTLAIGAQCDQSFSINIPAGVNGTFTNTTSDLTATAGGVATVAAAGEDQLQVIPATPLTTTRAFNPATAVPGQTVSVSYTLQNTSGVDYTAISFTEAFSLAMSGATASGLTTVGSCGSAPAFNIVSSNFLFASSLEVPAGQSCVISLDLLVPPTATDGSHVFATSAINATVAGSPISLPAITAPLEVSKDVLTLTKSYSKAVVVPAEVFSVEYTLSNPLDVAVADLTFTEFAENLPAGTVPVLATNSCGPITLTFPAGNANVVVDTLAANSSCSATFTLTLPAVVTPGVYSGSTSDVTGTIAGPLTVTGEPASAEVLVQTYSLPTLSAAFQAPGIVGAGAQATLTYTLTNPNSGTALPDNQFAVDIASVIPGSTVVSGSTGSTCSGASLGGAGTGAFLAQGLEIPAASQCTVSFAVQVPANAVPGTYQFVSSAMTVNGVQQAAPASASILVEPQPALSAAFAPGAVTQGEVTTLTYTIDNTGASTAVGSLALATTLTGDLNVAATTNATTTCSAGTVTAVSGSTSIALSGGTVAAGASCTVAVDIVALGASNVTLTSGDLTTALGNSGTAAATLNVTPAPAPGFAKSFAAPSVSHDGTVTMTLAIDNSAALVAAGALGFTDALPAGMVVATPSNAASTCTGGTLSASAGGGLVSYSGGSVAAGAQCAVTVDVALTGAGSYSNTVGDLSSSLGSSAGNSATLTMPGVSITAPIAGDDVITLADAGPIPLTGTASQVQNGDTVDIDITQPDTTVTSYQVQVSGGAWSLPIDLKSGPGGSVSITVQATDANGATSAPQTVTVFRDVIAPTGHSVSFDETVVNAANQAAIGFSLADAEVGAAFAYSISSDAGGTAMTGSGTIATAGEQLSGLDLSGLGDGTLTVSVVLTDPLGNAAPAVTATVTKDTAAPVLAFDAPLAGDDVVNGTEAASTTISGTASGAEDGQLISLVISDGSSGQVALSAPVAGGDWSVDADLSALADGPLGLTADASDLAGNPAVQAIAGLSKDSTAPLGHSVAFDAPAVNLANQTAIGFTLTGAEIGAGYEFSFASSGGGTTPVFTGTVLTALDQLTGYDLSALSDGTVTLSLTIIDTAGNPAEVVSDQIEKDVTAPGLAFDAPIAGDDVVNAAEAGAVTLSGSATDLPDGQVVSVVVTGPGNETVVGSANVNGGAWTLTLDLSPLAEGTLAVTADATDLAGNPAPQATTSLTKDTVAPSGYGVVIQPALVNLSNVTSVNMVFSGMEVGASYVATIVSSGAPVQAQETGIVPTASGSLSFDLTPLADGTLTLTVVLTDAAGNQGAPITATATKDTLAPSAALSAPSDAQSDPFEVTATFSEAVTGLTLAGLDLDNGTASALAGSGDTYTFTVTPDHDGDVTITLLAGAAQDVQGNDSVASDAVVVLADLTGTPDPTPLADADGDGVPDLYESSSLDRDGDGIPDSQDYDPQGYFYCEDDGRIISGGGITVSGPSGSNSSVGLSNDINIVQDGSSGSYQWFATRPGTYTVSYSYNLSEGQPSTARLSSGALDVTSILPANPGVLGATEFGSTGVLADASLAANPVFYSSFVIEAGDPHVLANNIPMTQCAENPVSVAAPVNGAEANGATPQDAEFVISQDRLSALPTVITYVMGGTASSGTDYTAPGGTAIIPAGQTSVTVAIPVIEDGEIEGVETLTMTLTAITSGDTATILSTSASDLSASATIADDDAAVIRVTDLDLTASESGNDTGAMRFVLLGQPTADVVLTFAGDNQCSVAPATMTFTAANYTAPQVLTIKARNDEKVEGTHSCQPSVSVASSDSGFDGYALALSPVQITDDLVDQIRDPLTEILKNDLEQTVRTQQRGFSRIAKGALDRLRAGQDSVPCGTVSEPDLDGGLTVQDGTGTSDGTFGWDVYNCYTMRREILDGSFSLNWSADTGTQAMLQFARQSETFTSDKALRGHFWGGYFSRNSVDGLAEGTINGYGLNAGVYGAQTLGTGLFLDYYASAAIGMHRYDLTFAAAPADIDATGSYRYAALFGGVALSGTREYQNFAISPRVGLDLAHAWVSDADVTARQLGQTDTGTIDLPDFSGGRFYAEIEFAGLGSQKGAAELGQMLTEMTFTPRVACEFSSYDTGTECSAGVNLAVMITQPTRDLSYGFEIDYERLSAINRLTLDFTRERRFARDQGAVVTRLSMPAPDSVTVEHGVKLDW</sequence>
<keyword evidence="3" id="KW-0106">Calcium</keyword>
<organism evidence="10 11">
    <name type="scientific">Tropicibacter oceani</name>
    <dbReference type="NCBI Taxonomy" id="3058420"/>
    <lineage>
        <taxon>Bacteria</taxon>
        <taxon>Pseudomonadati</taxon>
        <taxon>Pseudomonadota</taxon>
        <taxon>Alphaproteobacteria</taxon>
        <taxon>Rhodobacterales</taxon>
        <taxon>Roseobacteraceae</taxon>
        <taxon>Tropicibacter</taxon>
    </lineage>
</organism>
<keyword evidence="2" id="KW-0677">Repeat</keyword>
<feature type="domain" description="DUF7933" evidence="9">
    <location>
        <begin position="430"/>
        <end position="564"/>
    </location>
</feature>
<evidence type="ECO:0000259" key="8">
    <source>
        <dbReference type="Pfam" id="PF19078"/>
    </source>
</evidence>
<evidence type="ECO:0000259" key="9">
    <source>
        <dbReference type="Pfam" id="PF25564"/>
    </source>
</evidence>
<dbReference type="Pfam" id="PF03160">
    <property type="entry name" value="Calx-beta"/>
    <property type="match status" value="1"/>
</dbReference>
<evidence type="ECO:0000256" key="3">
    <source>
        <dbReference type="ARBA" id="ARBA00022837"/>
    </source>
</evidence>
<feature type="domain" description="DUF7933" evidence="9">
    <location>
        <begin position="32"/>
        <end position="152"/>
    </location>
</feature>
<evidence type="ECO:0000256" key="1">
    <source>
        <dbReference type="ARBA" id="ARBA00022729"/>
    </source>
</evidence>
<dbReference type="InterPro" id="IPR038081">
    <property type="entry name" value="CalX-like_sf"/>
</dbReference>